<organism evidence="1 2">
    <name type="scientific">Candidatus Zymogenus saltonus</name>
    <dbReference type="NCBI Taxonomy" id="2844893"/>
    <lineage>
        <taxon>Bacteria</taxon>
        <taxon>Deltaproteobacteria</taxon>
        <taxon>Candidatus Zymogenia</taxon>
        <taxon>Candidatus Zymogeniales</taxon>
        <taxon>Candidatus Zymogenaceae</taxon>
        <taxon>Candidatus Zymogenus</taxon>
    </lineage>
</organism>
<sequence length="122" mass="13859">MEYQEIVKHIAPCGLNCRKCLAHVEGDIRRLSISLADSLGPNFGEYVGRLSAFTPALKNYDAFRELLEYFAKGSCRSCREDDCAFFACPVKDCVREKGVDFCFQCDRFPCEDPGLSERLTKR</sequence>
<feature type="non-terminal residue" evidence="1">
    <location>
        <position position="122"/>
    </location>
</feature>
<comment type="caution">
    <text evidence="1">The sequence shown here is derived from an EMBL/GenBank/DDBJ whole genome shotgun (WGS) entry which is preliminary data.</text>
</comment>
<gene>
    <name evidence="1" type="ORF">JW984_05440</name>
</gene>
<reference evidence="1" key="1">
    <citation type="journal article" date="2021" name="Environ. Microbiol.">
        <title>Genomic characterization of three novel Desulfobacterota classes expand the metabolic and phylogenetic diversity of the phylum.</title>
        <authorList>
            <person name="Murphy C.L."/>
            <person name="Biggerstaff J."/>
            <person name="Eichhorn A."/>
            <person name="Ewing E."/>
            <person name="Shahan R."/>
            <person name="Soriano D."/>
            <person name="Stewart S."/>
            <person name="VanMol K."/>
            <person name="Walker R."/>
            <person name="Walters P."/>
            <person name="Elshahed M.S."/>
            <person name="Youssef N.H."/>
        </authorList>
    </citation>
    <scope>NUCLEOTIDE SEQUENCE</scope>
    <source>
        <strain evidence="1">Zod_Metabat.24</strain>
    </source>
</reference>
<proteinExistence type="predicted"/>
<evidence type="ECO:0000313" key="2">
    <source>
        <dbReference type="Proteomes" id="UP000809273"/>
    </source>
</evidence>
<protein>
    <submittedName>
        <fullName evidence="1">DUF3795 domain-containing protein</fullName>
    </submittedName>
</protein>
<evidence type="ECO:0000313" key="1">
    <source>
        <dbReference type="EMBL" id="MBN1572625.1"/>
    </source>
</evidence>
<dbReference type="InterPro" id="IPR024227">
    <property type="entry name" value="DUF3795"/>
</dbReference>
<reference evidence="1" key="2">
    <citation type="submission" date="2021-01" db="EMBL/GenBank/DDBJ databases">
        <authorList>
            <person name="Hahn C.R."/>
            <person name="Youssef N.H."/>
            <person name="Elshahed M."/>
        </authorList>
    </citation>
    <scope>NUCLEOTIDE SEQUENCE</scope>
    <source>
        <strain evidence="1">Zod_Metabat.24</strain>
    </source>
</reference>
<accession>A0A9D8KE62</accession>
<dbReference type="Proteomes" id="UP000809273">
    <property type="component" value="Unassembled WGS sequence"/>
</dbReference>
<dbReference type="EMBL" id="JAFGIX010000027">
    <property type="protein sequence ID" value="MBN1572625.1"/>
    <property type="molecule type" value="Genomic_DNA"/>
</dbReference>
<dbReference type="Pfam" id="PF12675">
    <property type="entry name" value="DUF3795"/>
    <property type="match status" value="1"/>
</dbReference>
<name>A0A9D8KE62_9DELT</name>
<dbReference type="AlphaFoldDB" id="A0A9D8KE62"/>